<organism evidence="1">
    <name type="scientific">Bracon brevicornis</name>
    <dbReference type="NCBI Taxonomy" id="1563983"/>
    <lineage>
        <taxon>Eukaryota</taxon>
        <taxon>Metazoa</taxon>
        <taxon>Ecdysozoa</taxon>
        <taxon>Arthropoda</taxon>
        <taxon>Hexapoda</taxon>
        <taxon>Insecta</taxon>
        <taxon>Pterygota</taxon>
        <taxon>Neoptera</taxon>
        <taxon>Endopterygota</taxon>
        <taxon>Hymenoptera</taxon>
        <taxon>Apocrita</taxon>
        <taxon>Ichneumonoidea</taxon>
        <taxon>Braconidae</taxon>
        <taxon>Braconinae</taxon>
        <taxon>Bracon</taxon>
    </lineage>
</organism>
<proteinExistence type="predicted"/>
<dbReference type="EMBL" id="CADCXW020000012">
    <property type="protein sequence ID" value="CAD1543421.1"/>
    <property type="molecule type" value="Genomic_DNA"/>
</dbReference>
<gene>
    <name evidence="1" type="ORF">BBRV_LOCUS34938</name>
</gene>
<dbReference type="AlphaFoldDB" id="A0A6V7ITH4"/>
<accession>A0A6V7ITH4</accession>
<protein>
    <submittedName>
        <fullName evidence="1">Uncharacterized protein</fullName>
    </submittedName>
</protein>
<reference evidence="1" key="1">
    <citation type="submission" date="2020-07" db="EMBL/GenBank/DDBJ databases">
        <authorList>
            <person name="Ferguson B K."/>
        </authorList>
    </citation>
    <scope>NUCLEOTIDE SEQUENCE</scope>
    <source>
        <strain evidence="1">L06</strain>
    </source>
</reference>
<evidence type="ECO:0000313" key="1">
    <source>
        <dbReference type="EMBL" id="CAD1543421.1"/>
    </source>
</evidence>
<sequence length="306" mass="35380">MPRAALVPRDEAIAVVEKYIEHFKTNDFPPYSAPVYKQMSKDLGKRWSHHNVYTSIREDRRKILTTARANQGVYVPQAPPKMGKMKLDETDDDYENVYVDEEHLMDIEEHGFSDNKLLNIADDLSDFEVDAEASGLAHFDVLITREEWQQMKGQPTLYGARSYTILNPGIWTNILALAIARQTRLPCAFVFDNSKIYESPNSVHYLKIKGHCRSKLCQNELYGYVDRNPGDNDFYMTIRTRDTMGEEHEDIHRPLRGVSVKSRRKTKFGNEVVEGGCSSMRQQAAKYVNIYLCRRCNYPNIITKKK</sequence>
<name>A0A6V7ITH4_9HYME</name>